<dbReference type="InterPro" id="IPR031381">
    <property type="entry name" value="YtcA"/>
</dbReference>
<dbReference type="Proteomes" id="UP001235723">
    <property type="component" value="Unassembled WGS sequence"/>
</dbReference>
<accession>A0A370V0T4</accession>
<dbReference type="RefSeq" id="WP_001517588.1">
    <property type="nucleotide sequence ID" value="NZ_CACSXJ020000009.1"/>
</dbReference>
<evidence type="ECO:0000313" key="17">
    <source>
        <dbReference type="EMBL" id="RDR20940.1"/>
    </source>
</evidence>
<dbReference type="Proteomes" id="UP000254454">
    <property type="component" value="Unassembled WGS sequence"/>
</dbReference>
<comment type="subcellular location">
    <subcellularLocation>
        <location evidence="1">Membrane</location>
        <topology evidence="1">Multi-pass membrane protein</topology>
    </subcellularLocation>
</comment>
<dbReference type="EMBL" id="JANPXH010000023">
    <property type="protein sequence ID" value="MCR6677579.1"/>
    <property type="molecule type" value="Genomic_DNA"/>
</dbReference>
<evidence type="ECO:0000256" key="5">
    <source>
        <dbReference type="ARBA" id="ARBA00022692"/>
    </source>
</evidence>
<evidence type="ECO:0000313" key="14">
    <source>
        <dbReference type="EMBL" id="MDQ9295748.1"/>
    </source>
</evidence>
<dbReference type="PROSITE" id="PS51257">
    <property type="entry name" value="PROKAR_LIPOPROTEIN"/>
    <property type="match status" value="1"/>
</dbReference>
<reference evidence="13" key="4">
    <citation type="submission" date="2022-07" db="EMBL/GenBank/DDBJ databases">
        <title>Diversity of ethanolamine utilization by human commensal Escherichia coli.</title>
        <authorList>
            <person name="Jubelin G."/>
        </authorList>
    </citation>
    <scope>NUCLEOTIDE SEQUENCE</scope>
    <source>
        <strain evidence="13">S1</strain>
    </source>
</reference>
<evidence type="ECO:0000313" key="13">
    <source>
        <dbReference type="EMBL" id="MCR6677579.1"/>
    </source>
</evidence>
<keyword evidence="4" id="KW-1003">Cell membrane</keyword>
<evidence type="ECO:0000313" key="20">
    <source>
        <dbReference type="Proteomes" id="UP000512146"/>
    </source>
</evidence>
<sequence>MPTVLSRMVMQLKKATWIIPVFMVSGCSLSPAIPVIGAYYPGWFFCVIASLIVTLITRRIIQRANINLAFVGIIYTALFALYAMLFWLAFF</sequence>
<evidence type="ECO:0000256" key="8">
    <source>
        <dbReference type="ARBA" id="ARBA00023136"/>
    </source>
</evidence>
<dbReference type="Pfam" id="PF17090">
    <property type="entry name" value="Ytca"/>
    <property type="match status" value="1"/>
</dbReference>
<feature type="transmembrane region" description="Helical" evidence="11">
    <location>
        <begin position="39"/>
        <end position="56"/>
    </location>
</feature>
<dbReference type="KEGG" id="ema:C1192_19540"/>
<keyword evidence="7 11" id="KW-1133">Transmembrane helix</keyword>
<evidence type="ECO:0000313" key="12">
    <source>
        <dbReference type="EMBL" id="MBA7899540.1"/>
    </source>
</evidence>
<evidence type="ECO:0000313" key="18">
    <source>
        <dbReference type="Proteomes" id="UP000254454"/>
    </source>
</evidence>
<dbReference type="GeneID" id="86944629"/>
<dbReference type="EMBL" id="CP056165">
    <property type="protein sequence ID" value="QLX28537.1"/>
    <property type="molecule type" value="Genomic_DNA"/>
</dbReference>
<evidence type="ECO:0000313" key="15">
    <source>
        <dbReference type="EMBL" id="QLV01970.1"/>
    </source>
</evidence>
<reference evidence="17 18" key="1">
    <citation type="submission" date="2018-06" db="EMBL/GenBank/DDBJ databases">
        <title>Recombination Drives Gene Content and Phenotype Evolution in Wild Type E. coli Strains.</title>
        <authorList>
            <person name="Field C.M."/>
            <person name="Silander O.K."/>
            <person name="Van Nimwegen E."/>
        </authorList>
    </citation>
    <scope>NUCLEOTIDE SEQUENCE [LARGE SCALE GENOMIC DNA]</scope>
    <source>
        <strain evidence="17 18">SC344</strain>
    </source>
</reference>
<dbReference type="EMBL" id="JAHCRT010000021">
    <property type="protein sequence ID" value="MDQ9295748.1"/>
    <property type="molecule type" value="Genomic_DNA"/>
</dbReference>
<accession>A0A2B7LX35</accession>
<dbReference type="Proteomes" id="UP001206878">
    <property type="component" value="Unassembled WGS sequence"/>
</dbReference>
<evidence type="ECO:0000313" key="16">
    <source>
        <dbReference type="EMBL" id="QLX28537.1"/>
    </source>
</evidence>
<proteinExistence type="inferred from homology"/>
<evidence type="ECO:0000256" key="7">
    <source>
        <dbReference type="ARBA" id="ARBA00022989"/>
    </source>
</evidence>
<gene>
    <name evidence="17" type="ORF">C4A13_04630</name>
    <name evidence="12" type="ORF">HV245_15510</name>
    <name evidence="16" type="ORF">HV276_01875</name>
    <name evidence="15" type="ORF">HV284_13285</name>
    <name evidence="14" type="ORF">KJE03_20135</name>
    <name evidence="13" type="ORF">NVV43_18515</name>
</gene>
<dbReference type="EMBL" id="QONO01000286">
    <property type="protein sequence ID" value="RDR20940.1"/>
    <property type="molecule type" value="Genomic_DNA"/>
</dbReference>
<dbReference type="EMBL" id="JABXPT010000007">
    <property type="protein sequence ID" value="MBA7899540.1"/>
    <property type="molecule type" value="Genomic_DNA"/>
</dbReference>
<evidence type="ECO:0000256" key="9">
    <source>
        <dbReference type="ARBA" id="ARBA00023139"/>
    </source>
</evidence>
<evidence type="ECO:0000256" key="11">
    <source>
        <dbReference type="SAM" id="Phobius"/>
    </source>
</evidence>
<comment type="similarity">
    <text evidence="2">Belongs to the YtcA family.</text>
</comment>
<keyword evidence="22" id="KW-1185">Reference proteome</keyword>
<organism evidence="17 18">
    <name type="scientific">Escherichia marmotae</name>
    <dbReference type="NCBI Taxonomy" id="1499973"/>
    <lineage>
        <taxon>Bacteria</taxon>
        <taxon>Pseudomonadati</taxon>
        <taxon>Pseudomonadota</taxon>
        <taxon>Gammaproteobacteria</taxon>
        <taxon>Enterobacterales</taxon>
        <taxon>Enterobacteriaceae</taxon>
        <taxon>Escherichia</taxon>
    </lineage>
</organism>
<evidence type="ECO:0000256" key="6">
    <source>
        <dbReference type="ARBA" id="ARBA00022729"/>
    </source>
</evidence>
<keyword evidence="6" id="KW-0732">Signal</keyword>
<dbReference type="EMBL" id="CP056159">
    <property type="protein sequence ID" value="QLV01970.1"/>
    <property type="molecule type" value="Genomic_DNA"/>
</dbReference>
<evidence type="ECO:0000256" key="2">
    <source>
        <dbReference type="ARBA" id="ARBA00008208"/>
    </source>
</evidence>
<keyword evidence="10 13" id="KW-0449">Lipoprotein</keyword>
<reference evidence="19 20" key="2">
    <citation type="submission" date="2020-06" db="EMBL/GenBank/DDBJ databases">
        <title>REHAB project genomes.</title>
        <authorList>
            <person name="Shaw L.P."/>
        </authorList>
    </citation>
    <scope>NUCLEOTIDE SEQUENCE [LARGE SCALE GENOMIC DNA]</scope>
    <source>
        <strain evidence="12 21">RHBSTW-00604</strain>
        <strain evidence="16 20">RHBSTW-00777</strain>
        <strain evidence="15 19">RHBSTW-00814</strain>
    </source>
</reference>
<evidence type="ECO:0000313" key="21">
    <source>
        <dbReference type="Proteomes" id="UP000518474"/>
    </source>
</evidence>
<dbReference type="Proteomes" id="UP000518474">
    <property type="component" value="Unassembled WGS sequence"/>
</dbReference>
<name>A0A2B7LX35_9ESCH</name>
<evidence type="ECO:0000256" key="1">
    <source>
        <dbReference type="ARBA" id="ARBA00004141"/>
    </source>
</evidence>
<keyword evidence="9" id="KW-0564">Palmitate</keyword>
<feature type="transmembrane region" description="Helical" evidence="11">
    <location>
        <begin position="68"/>
        <end position="90"/>
    </location>
</feature>
<evidence type="ECO:0000256" key="4">
    <source>
        <dbReference type="ARBA" id="ARBA00022475"/>
    </source>
</evidence>
<keyword evidence="8 11" id="KW-0472">Membrane</keyword>
<reference evidence="14 22" key="3">
    <citation type="submission" date="2021-05" db="EMBL/GenBank/DDBJ databases">
        <title>Genome sequence of E. marmotae isolates.</title>
        <authorList>
            <person name="Binsker U."/>
            <person name="Hammerl J.A."/>
        </authorList>
    </citation>
    <scope>NUCLEOTIDE SEQUENCE [LARGE SCALE GENOMIC DNA]</scope>
    <source>
        <strain evidence="14 22">21-MO00586</strain>
    </source>
</reference>
<evidence type="ECO:0000313" key="22">
    <source>
        <dbReference type="Proteomes" id="UP001235723"/>
    </source>
</evidence>
<evidence type="ECO:0000256" key="10">
    <source>
        <dbReference type="ARBA" id="ARBA00023288"/>
    </source>
</evidence>
<keyword evidence="5 11" id="KW-0812">Transmembrane</keyword>
<dbReference type="Proteomes" id="UP000512146">
    <property type="component" value="Chromosome"/>
</dbReference>
<dbReference type="GO" id="GO:0016020">
    <property type="term" value="C:membrane"/>
    <property type="evidence" value="ECO:0007669"/>
    <property type="project" value="UniProtKB-SubCell"/>
</dbReference>
<evidence type="ECO:0000256" key="3">
    <source>
        <dbReference type="ARBA" id="ARBA00021237"/>
    </source>
</evidence>
<evidence type="ECO:0000313" key="19">
    <source>
        <dbReference type="Proteomes" id="UP000512115"/>
    </source>
</evidence>
<dbReference type="AlphaFoldDB" id="A0A2B7LX35"/>
<protein>
    <recommendedName>
        <fullName evidence="3">Uncharacterized protein YtcA</fullName>
    </recommendedName>
</protein>
<dbReference type="Proteomes" id="UP000512115">
    <property type="component" value="Chromosome"/>
</dbReference>